<gene>
    <name evidence="2" type="ORF">B1H58_16550</name>
</gene>
<reference evidence="2 3" key="1">
    <citation type="submission" date="2017-02" db="EMBL/GenBank/DDBJ databases">
        <title>Complete genome sequence of the drought resistance-promoting endophyte Pantoea alhagi LTYR-11Z.</title>
        <authorList>
            <person name="Zhang L."/>
        </authorList>
    </citation>
    <scope>NUCLEOTIDE SEQUENCE [LARGE SCALE GENOMIC DNA]</scope>
    <source>
        <strain evidence="2 3">LTYR-11Z</strain>
    </source>
</reference>
<dbReference type="AlphaFoldDB" id="A0A1W6B8Q7"/>
<keyword evidence="1" id="KW-0812">Transmembrane</keyword>
<sequence length="78" mass="8934">MLPVYLILKEVYMKKIMIALVIFIGSILFITHGSKQTEPKNISYIQCVVIDGKVHDCTDITDFKILKTESTDGYKEHN</sequence>
<dbReference type="STRING" id="1891675.B1H58_16550"/>
<protein>
    <submittedName>
        <fullName evidence="2">Uncharacterized protein</fullName>
    </submittedName>
</protein>
<dbReference type="Proteomes" id="UP000192900">
    <property type="component" value="Chromosome"/>
</dbReference>
<name>A0A1W6B8Q7_9GAMM</name>
<keyword evidence="1" id="KW-1133">Transmembrane helix</keyword>
<keyword evidence="1" id="KW-0472">Membrane</keyword>
<organism evidence="2 3">
    <name type="scientific">Pantoea alhagi</name>
    <dbReference type="NCBI Taxonomy" id="1891675"/>
    <lineage>
        <taxon>Bacteria</taxon>
        <taxon>Pseudomonadati</taxon>
        <taxon>Pseudomonadota</taxon>
        <taxon>Gammaproteobacteria</taxon>
        <taxon>Enterobacterales</taxon>
        <taxon>Erwiniaceae</taxon>
        <taxon>Pantoea</taxon>
    </lineage>
</organism>
<accession>A0A1W6B8Q7</accession>
<dbReference type="KEGG" id="palh:B1H58_16550"/>
<dbReference type="EMBL" id="CP019706">
    <property type="protein sequence ID" value="ARJ43488.1"/>
    <property type="molecule type" value="Genomic_DNA"/>
</dbReference>
<evidence type="ECO:0000313" key="3">
    <source>
        <dbReference type="Proteomes" id="UP000192900"/>
    </source>
</evidence>
<keyword evidence="3" id="KW-1185">Reference proteome</keyword>
<dbReference type="RefSeq" id="WP_085071544.1">
    <property type="nucleotide sequence ID" value="NZ_CP019706.1"/>
</dbReference>
<proteinExistence type="predicted"/>
<evidence type="ECO:0000256" key="1">
    <source>
        <dbReference type="SAM" id="Phobius"/>
    </source>
</evidence>
<feature type="transmembrane region" description="Helical" evidence="1">
    <location>
        <begin position="12"/>
        <end position="30"/>
    </location>
</feature>
<evidence type="ECO:0000313" key="2">
    <source>
        <dbReference type="EMBL" id="ARJ43488.1"/>
    </source>
</evidence>